<dbReference type="EMBL" id="BAABGY010000007">
    <property type="protein sequence ID" value="GAA4332445.1"/>
    <property type="molecule type" value="Genomic_DNA"/>
</dbReference>
<reference evidence="2" key="1">
    <citation type="journal article" date="2019" name="Int. J. Syst. Evol. Microbiol.">
        <title>The Global Catalogue of Microorganisms (GCM) 10K type strain sequencing project: providing services to taxonomists for standard genome sequencing and annotation.</title>
        <authorList>
            <consortium name="The Broad Institute Genomics Platform"/>
            <consortium name="The Broad Institute Genome Sequencing Center for Infectious Disease"/>
            <person name="Wu L."/>
            <person name="Ma J."/>
        </authorList>
    </citation>
    <scope>NUCLEOTIDE SEQUENCE [LARGE SCALE GENOMIC DNA]</scope>
    <source>
        <strain evidence="2">JCM 17919</strain>
    </source>
</reference>
<evidence type="ECO:0000313" key="2">
    <source>
        <dbReference type="Proteomes" id="UP001501725"/>
    </source>
</evidence>
<dbReference type="RefSeq" id="WP_345256090.1">
    <property type="nucleotide sequence ID" value="NZ_BAABGY010000007.1"/>
</dbReference>
<comment type="caution">
    <text evidence="1">The sequence shown here is derived from an EMBL/GenBank/DDBJ whole genome shotgun (WGS) entry which is preliminary data.</text>
</comment>
<gene>
    <name evidence="1" type="ORF">GCM10023184_25060</name>
</gene>
<sequence length="270" mass="29132">MRHALLFSLLCAGVFACSKRPATGNEPGGPAGGGLSYGDSILYLKSASYTVRPNTGAGQYSAFPDNLLIDPATGTITVTNIGKANESQTGIRYRIRYQPASGPADSTYIVLGGINYLDRIYNFAQHDTLMRPLYNASLGRLLPPGAYGIQPDARLAIDPATGVINLKECMRRGMFDLPVENGEWEEVTVRYKTRDGSNEVTNSIDVAIYYYDSMADIPSNVSVAMRAHQAQILGVAQTPIPPTTGPIDTDLPDNLSLTKPRPPCIIVIPH</sequence>
<evidence type="ECO:0000313" key="1">
    <source>
        <dbReference type="EMBL" id="GAA4332445.1"/>
    </source>
</evidence>
<keyword evidence="2" id="KW-1185">Reference proteome</keyword>
<name>A0ABP8H084_9BACT</name>
<accession>A0ABP8H084</accession>
<dbReference type="Proteomes" id="UP001501725">
    <property type="component" value="Unassembled WGS sequence"/>
</dbReference>
<dbReference type="PROSITE" id="PS51257">
    <property type="entry name" value="PROKAR_LIPOPROTEIN"/>
    <property type="match status" value="1"/>
</dbReference>
<protein>
    <recommendedName>
        <fullName evidence="3">DUF4397 domain-containing protein</fullName>
    </recommendedName>
</protein>
<evidence type="ECO:0008006" key="3">
    <source>
        <dbReference type="Google" id="ProtNLM"/>
    </source>
</evidence>
<organism evidence="1 2">
    <name type="scientific">Flaviaesturariibacter amylovorans</name>
    <dbReference type="NCBI Taxonomy" id="1084520"/>
    <lineage>
        <taxon>Bacteria</taxon>
        <taxon>Pseudomonadati</taxon>
        <taxon>Bacteroidota</taxon>
        <taxon>Chitinophagia</taxon>
        <taxon>Chitinophagales</taxon>
        <taxon>Chitinophagaceae</taxon>
        <taxon>Flaviaestuariibacter</taxon>
    </lineage>
</organism>
<proteinExistence type="predicted"/>